<dbReference type="Proteomes" id="UP001046870">
    <property type="component" value="Chromosome 2"/>
</dbReference>
<reference evidence="11" key="1">
    <citation type="submission" date="2021-01" db="EMBL/GenBank/DDBJ databases">
        <authorList>
            <person name="Zahm M."/>
            <person name="Roques C."/>
            <person name="Cabau C."/>
            <person name="Klopp C."/>
            <person name="Donnadieu C."/>
            <person name="Jouanno E."/>
            <person name="Lampietro C."/>
            <person name="Louis A."/>
            <person name="Herpin A."/>
            <person name="Echchiki A."/>
            <person name="Berthelot C."/>
            <person name="Parey E."/>
            <person name="Roest-Crollius H."/>
            <person name="Braasch I."/>
            <person name="Postlethwait J."/>
            <person name="Bobe J."/>
            <person name="Montfort J."/>
            <person name="Bouchez O."/>
            <person name="Begum T."/>
            <person name="Mejri S."/>
            <person name="Adams A."/>
            <person name="Chen W.-J."/>
            <person name="Guiguen Y."/>
        </authorList>
    </citation>
    <scope>NUCLEOTIDE SEQUENCE</scope>
    <source>
        <strain evidence="11">YG-15Mar2019-1</strain>
        <tissue evidence="11">Brain</tissue>
    </source>
</reference>
<evidence type="ECO:0000256" key="6">
    <source>
        <dbReference type="ARBA" id="ARBA00023180"/>
    </source>
</evidence>
<name>A0A9D3QDU4_MEGAT</name>
<comment type="subcellular location">
    <subcellularLocation>
        <location evidence="1">Secreted</location>
    </subcellularLocation>
</comment>
<feature type="compositionally biased region" description="Polar residues" evidence="8">
    <location>
        <begin position="547"/>
        <end position="557"/>
    </location>
</feature>
<dbReference type="PROSITE" id="PS00024">
    <property type="entry name" value="HEMOPEXIN"/>
    <property type="match status" value="1"/>
</dbReference>
<proteinExistence type="predicted"/>
<feature type="compositionally biased region" description="Polar residues" evidence="8">
    <location>
        <begin position="477"/>
        <end position="496"/>
    </location>
</feature>
<feature type="compositionally biased region" description="Low complexity" evidence="8">
    <location>
        <begin position="369"/>
        <end position="383"/>
    </location>
</feature>
<keyword evidence="12" id="KW-1185">Reference proteome</keyword>
<evidence type="ECO:0000256" key="4">
    <source>
        <dbReference type="ARBA" id="ARBA00022737"/>
    </source>
</evidence>
<dbReference type="Pfam" id="PF01033">
    <property type="entry name" value="Somatomedin_B"/>
    <property type="match status" value="2"/>
</dbReference>
<dbReference type="SUPFAM" id="SSF50923">
    <property type="entry name" value="Hemopexin-like domain"/>
    <property type="match status" value="1"/>
</dbReference>
<protein>
    <recommendedName>
        <fullName evidence="10">SMB domain-containing protein</fullName>
    </recommendedName>
</protein>
<dbReference type="Gene3D" id="4.10.410.20">
    <property type="match status" value="2"/>
</dbReference>
<dbReference type="PROSITE" id="PS50958">
    <property type="entry name" value="SMB_2"/>
    <property type="match status" value="2"/>
</dbReference>
<keyword evidence="6" id="KW-0325">Glycoprotein</keyword>
<sequence length="841" mass="89554">MEELSFLSLKQTQAMAASSILGILLALFCVLLPLCSAQGSCSERCGESYHRGHICQCDYDCLIHNECCKDYESMCTTSDSCKGRCGESFMRGRPCSCDSDCVRYNQCCPDYENHCGRDSLKSKRIKEPSDVMPAAHTQSPVRIKNEDINQDLSESLLIPLSTPAEPIQQEMQRDEGIDQTPDQVPAPAIETADSVSTLSPESVSGQEPLLTNTTEDRPTPDDAETPPDPVLSSLETPTSQAEPEAFAEEIHTLVPEEQFLPSTSTGTPTVDESDDISIATPAIPASEPPIEITDNTDPAASSTPEGQTDSNTSLASSMMPVTAPNGFLTPQPTPESMQDLAEMMNPNTSSTREDEEISPVGSETTTQIAEAPEPQTTATTSEADTPAPTDSGEGTPSVGQSLGASAAPGLTEGTPSVSQDTDRPAATAESSPSASQSSDIPSSTDSTIPTSLDETSAVARTPSQSMEADGPKVEGDASTSSPPQVSLSVTPQAETEAQSGPASPGAATGADTLSAGNDITSTAQPGGSTSGQATELPPIPAGEAQDSDTPATLSGNTPSASLKPSLPSARPSKKPRPSTLTDIAEALATNSPSDHIADDNNDTNLCSGRPVNGLTTLRNGTVVVFRGHYFWVLDANKVPGPARSITDVWGIPSPIDTVFTRCNCQGKTYFFKGNNYWRFENDVMDPNYPKTISKGFDGLAGKITAALSVPATRRRRESVYFFKRGGLVQKYTYLHGTNPTCSNRIKHIVYTVRTRTARQAASSPISLSKEINVKLVWRGFPSVVTSAVSIPSPRHPDGYNYYIFSRTKYYNIKMDDEQPVLVTPLSQASQQNSAKNWFKCP</sequence>
<dbReference type="InterPro" id="IPR036024">
    <property type="entry name" value="Somatomedin_B-like_dom_sf"/>
</dbReference>
<dbReference type="InterPro" id="IPR020436">
    <property type="entry name" value="SMB_chordata"/>
</dbReference>
<evidence type="ECO:0000256" key="8">
    <source>
        <dbReference type="SAM" id="MobiDB-lite"/>
    </source>
</evidence>
<dbReference type="EMBL" id="JAFDVH010000002">
    <property type="protein sequence ID" value="KAG7487547.1"/>
    <property type="molecule type" value="Genomic_DNA"/>
</dbReference>
<dbReference type="GO" id="GO:0005044">
    <property type="term" value="F:scavenger receptor activity"/>
    <property type="evidence" value="ECO:0007669"/>
    <property type="project" value="InterPro"/>
</dbReference>
<dbReference type="Pfam" id="PF00045">
    <property type="entry name" value="Hemopexin"/>
    <property type="match status" value="2"/>
</dbReference>
<dbReference type="GO" id="GO:0030247">
    <property type="term" value="F:polysaccharide binding"/>
    <property type="evidence" value="ECO:0007669"/>
    <property type="project" value="InterPro"/>
</dbReference>
<feature type="domain" description="SMB" evidence="10">
    <location>
        <begin position="37"/>
        <end position="76"/>
    </location>
</feature>
<feature type="compositionally biased region" description="Polar residues" evidence="8">
    <location>
        <begin position="193"/>
        <end position="212"/>
    </location>
</feature>
<dbReference type="InterPro" id="IPR036375">
    <property type="entry name" value="Hemopexin-like_dom_sf"/>
</dbReference>
<feature type="compositionally biased region" description="Low complexity" evidence="8">
    <location>
        <begin position="276"/>
        <end position="293"/>
    </location>
</feature>
<feature type="compositionally biased region" description="Polar residues" evidence="8">
    <location>
        <begin position="392"/>
        <end position="403"/>
    </location>
</feature>
<dbReference type="GO" id="GO:0005615">
    <property type="term" value="C:extracellular space"/>
    <property type="evidence" value="ECO:0007669"/>
    <property type="project" value="TreeGrafter"/>
</dbReference>
<comment type="caution">
    <text evidence="11">The sequence shown here is derived from an EMBL/GenBank/DDBJ whole genome shotgun (WGS) entry which is preliminary data.</text>
</comment>
<dbReference type="InterPro" id="IPR051298">
    <property type="entry name" value="Heme_transport/Cell_adhesion"/>
</dbReference>
<feature type="compositionally biased region" description="Low complexity" evidence="8">
    <location>
        <begin position="424"/>
        <end position="451"/>
    </location>
</feature>
<dbReference type="OrthoDB" id="413699at2759"/>
<evidence type="ECO:0000256" key="1">
    <source>
        <dbReference type="ARBA" id="ARBA00004613"/>
    </source>
</evidence>
<keyword evidence="3 9" id="KW-0732">Signal</keyword>
<feature type="chain" id="PRO_5039174310" description="SMB domain-containing protein" evidence="9">
    <location>
        <begin position="38"/>
        <end position="841"/>
    </location>
</feature>
<feature type="domain" description="SMB" evidence="10">
    <location>
        <begin position="77"/>
        <end position="119"/>
    </location>
</feature>
<dbReference type="Gene3D" id="2.110.10.10">
    <property type="entry name" value="Hemopexin-like domain"/>
    <property type="match status" value="1"/>
</dbReference>
<dbReference type="SUPFAM" id="SSF90188">
    <property type="entry name" value="Somatomedin B domain"/>
    <property type="match status" value="2"/>
</dbReference>
<evidence type="ECO:0000256" key="7">
    <source>
        <dbReference type="PROSITE-ProRule" id="PRU01011"/>
    </source>
</evidence>
<feature type="region of interest" description="Disordered" evidence="8">
    <location>
        <begin position="193"/>
        <end position="578"/>
    </location>
</feature>
<evidence type="ECO:0000256" key="9">
    <source>
        <dbReference type="SAM" id="SignalP"/>
    </source>
</evidence>
<dbReference type="InterPro" id="IPR001212">
    <property type="entry name" value="Somatomedin_B_dom"/>
</dbReference>
<evidence type="ECO:0000256" key="3">
    <source>
        <dbReference type="ARBA" id="ARBA00022729"/>
    </source>
</evidence>
<dbReference type="InterPro" id="IPR018486">
    <property type="entry name" value="Hemopexin_CS"/>
</dbReference>
<feature type="compositionally biased region" description="Polar residues" evidence="8">
    <location>
        <begin position="260"/>
        <end position="270"/>
    </location>
</feature>
<keyword evidence="2" id="KW-0964">Secreted</keyword>
<feature type="compositionally biased region" description="Polar residues" evidence="8">
    <location>
        <begin position="295"/>
        <end position="316"/>
    </location>
</feature>
<dbReference type="PANTHER" id="PTHR22917:SF1">
    <property type="entry name" value="PROTEOGLYCAN 4"/>
    <property type="match status" value="1"/>
</dbReference>
<evidence type="ECO:0000259" key="10">
    <source>
        <dbReference type="PROSITE" id="PS50958"/>
    </source>
</evidence>
<feature type="compositionally biased region" description="Low complexity" evidence="8">
    <location>
        <begin position="497"/>
        <end position="510"/>
    </location>
</feature>
<keyword evidence="5" id="KW-1015">Disulfide bond</keyword>
<evidence type="ECO:0000256" key="5">
    <source>
        <dbReference type="ARBA" id="ARBA00023157"/>
    </source>
</evidence>
<dbReference type="InterPro" id="IPR018487">
    <property type="entry name" value="Hemopexin-like_repeat"/>
</dbReference>
<feature type="compositionally biased region" description="Polar residues" evidence="8">
    <location>
        <begin position="514"/>
        <end position="533"/>
    </location>
</feature>
<feature type="compositionally biased region" description="Low complexity" evidence="8">
    <location>
        <begin position="558"/>
        <end position="570"/>
    </location>
</feature>
<evidence type="ECO:0000313" key="11">
    <source>
        <dbReference type="EMBL" id="KAG7487547.1"/>
    </source>
</evidence>
<feature type="signal peptide" evidence="9">
    <location>
        <begin position="1"/>
        <end position="37"/>
    </location>
</feature>
<dbReference type="PROSITE" id="PS51642">
    <property type="entry name" value="HEMOPEXIN_2"/>
    <property type="match status" value="1"/>
</dbReference>
<dbReference type="SMART" id="SM00120">
    <property type="entry name" value="HX"/>
    <property type="match status" value="2"/>
</dbReference>
<feature type="region of interest" description="Disordered" evidence="8">
    <location>
        <begin position="126"/>
        <end position="146"/>
    </location>
</feature>
<keyword evidence="4" id="KW-0677">Repeat</keyword>
<dbReference type="PROSITE" id="PS00524">
    <property type="entry name" value="SMB_1"/>
    <property type="match status" value="2"/>
</dbReference>
<dbReference type="PANTHER" id="PTHR22917">
    <property type="entry name" value="HEMOPEXIN DOMAIN-CONTAINING PROTEIN"/>
    <property type="match status" value="1"/>
</dbReference>
<dbReference type="AlphaFoldDB" id="A0A9D3QDU4"/>
<organism evidence="11 12">
    <name type="scientific">Megalops atlanticus</name>
    <name type="common">Tarpon</name>
    <name type="synonym">Clupea gigantea</name>
    <dbReference type="NCBI Taxonomy" id="7932"/>
    <lineage>
        <taxon>Eukaryota</taxon>
        <taxon>Metazoa</taxon>
        <taxon>Chordata</taxon>
        <taxon>Craniata</taxon>
        <taxon>Vertebrata</taxon>
        <taxon>Euteleostomi</taxon>
        <taxon>Actinopterygii</taxon>
        <taxon>Neopterygii</taxon>
        <taxon>Teleostei</taxon>
        <taxon>Elopiformes</taxon>
        <taxon>Megalopidae</taxon>
        <taxon>Megalops</taxon>
    </lineage>
</organism>
<dbReference type="SMART" id="SM00201">
    <property type="entry name" value="SO"/>
    <property type="match status" value="2"/>
</dbReference>
<evidence type="ECO:0000256" key="2">
    <source>
        <dbReference type="ARBA" id="ARBA00022525"/>
    </source>
</evidence>
<dbReference type="InterPro" id="IPR000585">
    <property type="entry name" value="Hemopexin-like_dom"/>
</dbReference>
<dbReference type="GO" id="GO:0006955">
    <property type="term" value="P:immune response"/>
    <property type="evidence" value="ECO:0007669"/>
    <property type="project" value="InterPro"/>
</dbReference>
<dbReference type="CDD" id="cd00094">
    <property type="entry name" value="HX"/>
    <property type="match status" value="1"/>
</dbReference>
<feature type="repeat" description="Hemopexin" evidence="7">
    <location>
        <begin position="652"/>
        <end position="699"/>
    </location>
</feature>
<evidence type="ECO:0000313" key="12">
    <source>
        <dbReference type="Proteomes" id="UP001046870"/>
    </source>
</evidence>
<accession>A0A9D3QDU4</accession>
<gene>
    <name evidence="11" type="ORF">MATL_G00024820</name>
</gene>
<dbReference type="PRINTS" id="PR00022">
    <property type="entry name" value="SOMATOMEDINB"/>
</dbReference>